<keyword evidence="1" id="KW-0472">Membrane</keyword>
<dbReference type="AlphaFoldDB" id="A0A1R3RHZ0"/>
<dbReference type="EMBL" id="KV907502">
    <property type="protein sequence ID" value="OOF94089.1"/>
    <property type="molecule type" value="Genomic_DNA"/>
</dbReference>
<keyword evidence="1" id="KW-1133">Transmembrane helix</keyword>
<dbReference type="Proteomes" id="UP000188318">
    <property type="component" value="Unassembled WGS sequence"/>
</dbReference>
<keyword evidence="1" id="KW-0812">Transmembrane</keyword>
<feature type="transmembrane region" description="Helical" evidence="1">
    <location>
        <begin position="35"/>
        <end position="57"/>
    </location>
</feature>
<dbReference type="OrthoDB" id="627829at2759"/>
<dbReference type="OMA" id="QITIAFH"/>
<sequence length="321" mass="35872">MERRRIYSYPGYWSSAASTCTRNNAFSSQASRIDLAFSALYFLVFCGLSSIAAIRFFSSKRRGTAFRRWFLFGVSIYFMIIELMISIVISTLLECGVIYSVTYNLTSISVDWLESLGYYALYAVILLPICRRLHQQAKNARTILVAHSGCLAVLGMLLICALAIETAIMDGVYDEQNYTFYRLVKPERDLRTACYVFEVIAMLMAAASMITAMMQAPHLRKGTLGVSLAVLIISCLGLSVTRFAGYVDSAYRTIWTQSDADYVNRSVEARIFIVFFFYSCAFLSALLVAGSRQLADDSYKGTRAGSMGLVYASGEHPMRQA</sequence>
<feature type="transmembrane region" description="Helical" evidence="1">
    <location>
        <begin position="69"/>
        <end position="92"/>
    </location>
</feature>
<organism evidence="2 4">
    <name type="scientific">Aspergillus carbonarius (strain ITEM 5010)</name>
    <dbReference type="NCBI Taxonomy" id="602072"/>
    <lineage>
        <taxon>Eukaryota</taxon>
        <taxon>Fungi</taxon>
        <taxon>Dikarya</taxon>
        <taxon>Ascomycota</taxon>
        <taxon>Pezizomycotina</taxon>
        <taxon>Eurotiomycetes</taxon>
        <taxon>Eurotiomycetidae</taxon>
        <taxon>Eurotiales</taxon>
        <taxon>Aspergillaceae</taxon>
        <taxon>Aspergillus</taxon>
        <taxon>Aspergillus subgen. Circumdati</taxon>
    </lineage>
</organism>
<accession>A0A1R3RHZ0</accession>
<reference evidence="4" key="2">
    <citation type="journal article" date="2017" name="Genome Biol.">
        <title>Comparative genomics reveals high biological diversity and specific adaptations in the industrially and medically important fungal genus Aspergillus.</title>
        <authorList>
            <person name="de Vries R.P."/>
            <person name="Riley R."/>
            <person name="Wiebenga A."/>
            <person name="Aguilar-Osorio G."/>
            <person name="Amillis S."/>
            <person name="Uchima C.A."/>
            <person name="Anderluh G."/>
            <person name="Asadollahi M."/>
            <person name="Askin M."/>
            <person name="Barry K."/>
            <person name="Battaglia E."/>
            <person name="Bayram O."/>
            <person name="Benocci T."/>
            <person name="Braus-Stromeyer S.A."/>
            <person name="Caldana C."/>
            <person name="Canovas D."/>
            <person name="Cerqueira G.C."/>
            <person name="Chen F."/>
            <person name="Chen W."/>
            <person name="Choi C."/>
            <person name="Clum A."/>
            <person name="Dos Santos R.A."/>
            <person name="Damasio A.R."/>
            <person name="Diallinas G."/>
            <person name="Emri T."/>
            <person name="Fekete E."/>
            <person name="Flipphi M."/>
            <person name="Freyberg S."/>
            <person name="Gallo A."/>
            <person name="Gournas C."/>
            <person name="Habgood R."/>
            <person name="Hainaut M."/>
            <person name="Harispe M.L."/>
            <person name="Henrissat B."/>
            <person name="Hilden K.S."/>
            <person name="Hope R."/>
            <person name="Hossain A."/>
            <person name="Karabika E."/>
            <person name="Karaffa L."/>
            <person name="Karanyi Z."/>
            <person name="Krasevec N."/>
            <person name="Kuo A."/>
            <person name="Kusch H."/>
            <person name="LaButti K."/>
            <person name="Lagendijk E.L."/>
            <person name="Lapidus A."/>
            <person name="Levasseur A."/>
            <person name="Lindquist E."/>
            <person name="Lipzen A."/>
            <person name="Logrieco A.F."/>
            <person name="MacCabe A."/>
            <person name="Maekelae M.R."/>
            <person name="Malavazi I."/>
            <person name="Melin P."/>
            <person name="Meyer V."/>
            <person name="Mielnichuk N."/>
            <person name="Miskei M."/>
            <person name="Molnar A.P."/>
            <person name="Mule G."/>
            <person name="Ngan C.Y."/>
            <person name="Orejas M."/>
            <person name="Orosz E."/>
            <person name="Ouedraogo J.P."/>
            <person name="Overkamp K.M."/>
            <person name="Park H.-S."/>
            <person name="Perrone G."/>
            <person name="Piumi F."/>
            <person name="Punt P.J."/>
            <person name="Ram A.F."/>
            <person name="Ramon A."/>
            <person name="Rauscher S."/>
            <person name="Record E."/>
            <person name="Riano-Pachon D.M."/>
            <person name="Robert V."/>
            <person name="Roehrig J."/>
            <person name="Ruller R."/>
            <person name="Salamov A."/>
            <person name="Salih N.S."/>
            <person name="Samson R.A."/>
            <person name="Sandor E."/>
            <person name="Sanguinetti M."/>
            <person name="Schuetze T."/>
            <person name="Sepcic K."/>
            <person name="Shelest E."/>
            <person name="Sherlock G."/>
            <person name="Sophianopoulou V."/>
            <person name="Squina F.M."/>
            <person name="Sun H."/>
            <person name="Susca A."/>
            <person name="Todd R.B."/>
            <person name="Tsang A."/>
            <person name="Unkles S.E."/>
            <person name="van de Wiele N."/>
            <person name="van Rossen-Uffink D."/>
            <person name="Oliveira J.V."/>
            <person name="Vesth T.C."/>
            <person name="Visser J."/>
            <person name="Yu J.-H."/>
            <person name="Zhou M."/>
            <person name="Andersen M.R."/>
            <person name="Archer D.B."/>
            <person name="Baker S.E."/>
            <person name="Benoit I."/>
            <person name="Brakhage A.A."/>
            <person name="Braus G.H."/>
            <person name="Fischer R."/>
            <person name="Frisvad J.C."/>
            <person name="Goldman G.H."/>
            <person name="Houbraken J."/>
            <person name="Oakley B."/>
            <person name="Pocsi I."/>
            <person name="Scazzocchio C."/>
            <person name="Seiboth B."/>
            <person name="vanKuyk P.A."/>
            <person name="Wortman J."/>
            <person name="Dyer P.S."/>
            <person name="Grigoriev I.V."/>
        </authorList>
    </citation>
    <scope>NUCLEOTIDE SEQUENCE [LARGE SCALE GENOMIC DNA]</scope>
    <source>
        <strain evidence="4">ITEM 5010</strain>
    </source>
</reference>
<feature type="transmembrane region" description="Helical" evidence="1">
    <location>
        <begin position="142"/>
        <end position="164"/>
    </location>
</feature>
<evidence type="ECO:0000313" key="3">
    <source>
        <dbReference type="EMBL" id="OOF94159.1"/>
    </source>
</evidence>
<dbReference type="EMBL" id="KV907502">
    <property type="protein sequence ID" value="OOF94159.1"/>
    <property type="molecule type" value="Genomic_DNA"/>
</dbReference>
<evidence type="ECO:0000313" key="4">
    <source>
        <dbReference type="Proteomes" id="UP000188318"/>
    </source>
</evidence>
<feature type="transmembrane region" description="Helical" evidence="1">
    <location>
        <begin position="112"/>
        <end position="130"/>
    </location>
</feature>
<name>A0A1R3RHZ0_ASPC5</name>
<evidence type="ECO:0000313" key="2">
    <source>
        <dbReference type="EMBL" id="OOF94089.1"/>
    </source>
</evidence>
<dbReference type="VEuPathDB" id="FungiDB:ASPCADRAFT_516394"/>
<proteinExistence type="predicted"/>
<evidence type="ECO:0000256" key="1">
    <source>
        <dbReference type="SAM" id="Phobius"/>
    </source>
</evidence>
<feature type="transmembrane region" description="Helical" evidence="1">
    <location>
        <begin position="224"/>
        <end position="247"/>
    </location>
</feature>
<feature type="transmembrane region" description="Helical" evidence="1">
    <location>
        <begin position="267"/>
        <end position="290"/>
    </location>
</feature>
<feature type="transmembrane region" description="Helical" evidence="1">
    <location>
        <begin position="190"/>
        <end position="212"/>
    </location>
</feature>
<gene>
    <name evidence="3" type="ORF">ASPCADRAFT_208694</name>
    <name evidence="2" type="ORF">ASPCADRAFT_516394</name>
</gene>
<keyword evidence="4" id="KW-1185">Reference proteome</keyword>
<reference evidence="2" key="1">
    <citation type="submission" date="2016-12" db="EMBL/GenBank/DDBJ databases">
        <authorList>
            <consortium name="DOE Joint Genome Institute"/>
            <person name="Riley R."/>
            <person name="Kuo A."/>
            <person name="Sun H."/>
            <person name="Pangilinan J."/>
            <person name="Culley D."/>
            <person name="Salamov A."/>
            <person name="Magnuson J."/>
            <person name="Bruno K."/>
            <person name="Henrissat B."/>
            <person name="Berka R."/>
            <person name="Tsang A."/>
            <person name="Barry K."/>
            <person name="lapidus A."/>
            <person name="Martin J."/>
            <person name="Lindquist E."/>
            <person name="Wang Z."/>
            <person name="Baker S."/>
            <person name="Grigoriev I."/>
            <person name="Nordberg H.P."/>
            <person name="Cantor M.N."/>
            <person name="Hua S.X."/>
        </authorList>
    </citation>
    <scope>NUCLEOTIDE SEQUENCE [LARGE SCALE GENOMIC DNA]</scope>
    <source>
        <strain evidence="2">ITEM 5010</strain>
    </source>
</reference>
<protein>
    <submittedName>
        <fullName evidence="2">Uncharacterized protein</fullName>
    </submittedName>
</protein>
<dbReference type="VEuPathDB" id="FungiDB:ASPCADRAFT_208694"/>